<dbReference type="EMBL" id="CP018743">
    <property type="protein sequence ID" value="APO82849.1"/>
    <property type="molecule type" value="Genomic_DNA"/>
</dbReference>
<name>A0A1L5PRR7_PSEPU</name>
<sequence>MQDDENTCHDSGAEMELPDGVFPPMSGYTHEDLSAVAQIATQAFLEAQGVDPGLIRETIIALVSHLYAKFEKQGVEFQIATWYEKPYDNLDRRKRCVTSMAEEFGVLALHASADALRGSPLMARGREFWEPLIDQAGFAIRDHILKLNAD</sequence>
<organism evidence="1 2">
    <name type="scientific">Pseudomonas putida</name>
    <name type="common">Arthrobacter siderocapsulatus</name>
    <dbReference type="NCBI Taxonomy" id="303"/>
    <lineage>
        <taxon>Bacteria</taxon>
        <taxon>Pseudomonadati</taxon>
        <taxon>Pseudomonadota</taxon>
        <taxon>Gammaproteobacteria</taxon>
        <taxon>Pseudomonadales</taxon>
        <taxon>Pseudomonadaceae</taxon>
        <taxon>Pseudomonas</taxon>
    </lineage>
</organism>
<evidence type="ECO:0000313" key="2">
    <source>
        <dbReference type="Proteomes" id="UP000185146"/>
    </source>
</evidence>
<dbReference type="AlphaFoldDB" id="A0A1L5PRR7"/>
<protein>
    <submittedName>
        <fullName evidence="1">Uncharacterized protein</fullName>
    </submittedName>
</protein>
<dbReference type="RefSeq" id="WP_075045474.1">
    <property type="nucleotide sequence ID" value="NZ_CP018743.1"/>
</dbReference>
<accession>A0A1L5PRR7</accession>
<evidence type="ECO:0000313" key="1">
    <source>
        <dbReference type="EMBL" id="APO82849.1"/>
    </source>
</evidence>
<dbReference type="Proteomes" id="UP000185146">
    <property type="component" value="Chromosome"/>
</dbReference>
<gene>
    <name evidence="1" type="ORF">BL240_15850</name>
</gene>
<reference evidence="1 2" key="1">
    <citation type="submission" date="2016-12" db="EMBL/GenBank/DDBJ databases">
        <title>Draft Genome Sequence of Mercury Resistant Pseudomonas DRA525.</title>
        <authorList>
            <person name="Drace K.M."/>
        </authorList>
    </citation>
    <scope>NUCLEOTIDE SEQUENCE [LARGE SCALE GENOMIC DNA]</scope>
    <source>
        <strain evidence="1 2">DRA525</strain>
    </source>
</reference>
<proteinExistence type="predicted"/>